<evidence type="ECO:0000313" key="3">
    <source>
        <dbReference type="RefSeq" id="XP_030385477.1"/>
    </source>
</evidence>
<name>A0A6J2UEC2_DROLE</name>
<accession>A0A6J2UEC2</accession>
<dbReference type="AlphaFoldDB" id="A0A6J2UEC2"/>
<evidence type="ECO:0000256" key="1">
    <source>
        <dbReference type="SAM" id="MobiDB-lite"/>
    </source>
</evidence>
<keyword evidence="2" id="KW-1185">Reference proteome</keyword>
<sequence length="116" mass="12421">MGRNKSKANAKKGGAGATAAAKPKTPLSKSKKAKNIFKVADNNKGRKKPKEVQGKLKQIKEAVKTKQEKVDASLKALHQDLVVKKPKPAAVTPIKNTKKPAANAKKVSDKLGNLKF</sequence>
<protein>
    <submittedName>
        <fullName evidence="3">Uncharacterized protein LOC115632461</fullName>
    </submittedName>
</protein>
<feature type="compositionally biased region" description="Low complexity" evidence="1">
    <location>
        <begin position="17"/>
        <end position="28"/>
    </location>
</feature>
<feature type="compositionally biased region" description="Basic residues" evidence="1">
    <location>
        <begin position="1"/>
        <end position="10"/>
    </location>
</feature>
<proteinExistence type="predicted"/>
<dbReference type="Proteomes" id="UP000504634">
    <property type="component" value="Unplaced"/>
</dbReference>
<feature type="region of interest" description="Disordered" evidence="1">
    <location>
        <begin position="1"/>
        <end position="54"/>
    </location>
</feature>
<evidence type="ECO:0000313" key="2">
    <source>
        <dbReference type="Proteomes" id="UP000504634"/>
    </source>
</evidence>
<organism evidence="2 3">
    <name type="scientific">Drosophila lebanonensis</name>
    <name type="common">Fruit fly</name>
    <name type="synonym">Scaptodrosophila lebanonensis</name>
    <dbReference type="NCBI Taxonomy" id="7225"/>
    <lineage>
        <taxon>Eukaryota</taxon>
        <taxon>Metazoa</taxon>
        <taxon>Ecdysozoa</taxon>
        <taxon>Arthropoda</taxon>
        <taxon>Hexapoda</taxon>
        <taxon>Insecta</taxon>
        <taxon>Pterygota</taxon>
        <taxon>Neoptera</taxon>
        <taxon>Endopterygota</taxon>
        <taxon>Diptera</taxon>
        <taxon>Brachycera</taxon>
        <taxon>Muscomorpha</taxon>
        <taxon>Ephydroidea</taxon>
        <taxon>Drosophilidae</taxon>
        <taxon>Scaptodrosophila</taxon>
    </lineage>
</organism>
<reference evidence="3" key="1">
    <citation type="submission" date="2025-08" db="UniProtKB">
        <authorList>
            <consortium name="RefSeq"/>
        </authorList>
    </citation>
    <scope>IDENTIFICATION</scope>
    <source>
        <strain evidence="3">11010-0011.00</strain>
        <tissue evidence="3">Whole body</tissue>
    </source>
</reference>
<feature type="region of interest" description="Disordered" evidence="1">
    <location>
        <begin position="91"/>
        <end position="116"/>
    </location>
</feature>
<gene>
    <name evidence="3" type="primary">LOC115632461</name>
</gene>
<dbReference type="RefSeq" id="XP_030385477.1">
    <property type="nucleotide sequence ID" value="XM_030529617.1"/>
</dbReference>
<dbReference type="GeneID" id="115632461"/>